<dbReference type="Proteomes" id="UP000830542">
    <property type="component" value="Chromosome"/>
</dbReference>
<dbReference type="EMBL" id="CP095005">
    <property type="protein sequence ID" value="UOO95728.1"/>
    <property type="molecule type" value="Genomic_DNA"/>
</dbReference>
<dbReference type="GO" id="GO:0016985">
    <property type="term" value="F:mannan endo-1,4-beta-mannosidase activity"/>
    <property type="evidence" value="ECO:0007669"/>
    <property type="project" value="InterPro"/>
</dbReference>
<evidence type="ECO:0000313" key="8">
    <source>
        <dbReference type="Proteomes" id="UP001500962"/>
    </source>
</evidence>
<name>A0AAV3SGG8_HALDO</name>
<evidence type="ECO:0000256" key="1">
    <source>
        <dbReference type="ARBA" id="ARBA00007754"/>
    </source>
</evidence>
<keyword evidence="2" id="KW-0378">Hydrolase</keyword>
<gene>
    <name evidence="5" type="ORF">GCM10008985_14320</name>
    <name evidence="6" type="ORF">MUK72_03230</name>
</gene>
<evidence type="ECO:0000313" key="5">
    <source>
        <dbReference type="EMBL" id="GAA0459139.1"/>
    </source>
</evidence>
<dbReference type="GO" id="GO:0006080">
    <property type="term" value="P:substituted mannan metabolic process"/>
    <property type="evidence" value="ECO:0007669"/>
    <property type="project" value="InterPro"/>
</dbReference>
<dbReference type="AlphaFoldDB" id="A0AAV3SGG8"/>
<evidence type="ECO:0000313" key="7">
    <source>
        <dbReference type="Proteomes" id="UP000830542"/>
    </source>
</evidence>
<dbReference type="SUPFAM" id="SSF51445">
    <property type="entry name" value="(Trans)glycosidases"/>
    <property type="match status" value="1"/>
</dbReference>
<keyword evidence="7" id="KW-1185">Reference proteome</keyword>
<dbReference type="InterPro" id="IPR022790">
    <property type="entry name" value="GH26_dom"/>
</dbReference>
<dbReference type="KEGG" id="hdo:MUK72_03230"/>
<keyword evidence="3" id="KW-0326">Glycosidase</keyword>
<sequence>MNPSLSGVYVDLERTAVADAMEQWLGTRHAVQTLFTPWRRDAIDHLFESLLPRIRNAGRVPLLTWEPYLAADTPSDIASRIAAGDFDAYLDDWAGRLADWLAGPDGEWGTADDRRLYLRLAHEMNGDWYPWSPTVGESTPDDYIDMWHHVHDALARADIDSAHCQWIWCVNHADVGEHAAEACYPGDEYVDWVGVDGFNWGHSREWSDWRAPAAVFDDMLTRLDRFDKPLCIPEVGCSSLTADGHDPERKADWLRAAIDYFDGRVQLYSWFNEDKETDWAVFGERNGTDSIDGYACYPSYREALADHEPTTPPIDDATFRGV</sequence>
<proteinExistence type="inferred from homology"/>
<accession>A0AAV3SGG8</accession>
<evidence type="ECO:0000256" key="3">
    <source>
        <dbReference type="ARBA" id="ARBA00023295"/>
    </source>
</evidence>
<dbReference type="RefSeq" id="WP_244703896.1">
    <property type="nucleotide sequence ID" value="NZ_BAAADN010000022.1"/>
</dbReference>
<reference evidence="6" key="2">
    <citation type="submission" date="2022-04" db="EMBL/GenBank/DDBJ databases">
        <title>Sequencing and genomic assembly of Halococcus dombrowskii.</title>
        <authorList>
            <person name="Lim S.W."/>
            <person name="MacLea K.S."/>
        </authorList>
    </citation>
    <scope>NUCLEOTIDE SEQUENCE</scope>
    <source>
        <strain evidence="6">H4</strain>
    </source>
</reference>
<dbReference type="Gene3D" id="3.20.20.80">
    <property type="entry name" value="Glycosidases"/>
    <property type="match status" value="1"/>
</dbReference>
<dbReference type="InterPro" id="IPR017853">
    <property type="entry name" value="GH"/>
</dbReference>
<evidence type="ECO:0000259" key="4">
    <source>
        <dbReference type="PROSITE" id="PS51764"/>
    </source>
</evidence>
<evidence type="ECO:0000256" key="2">
    <source>
        <dbReference type="ARBA" id="ARBA00022801"/>
    </source>
</evidence>
<protein>
    <submittedName>
        <fullName evidence="6">Endoglucanase</fullName>
    </submittedName>
</protein>
<reference evidence="5" key="1">
    <citation type="journal article" date="2014" name="Int. J. Syst. Evol. Microbiol.">
        <title>Complete genome sequence of Corynebacterium casei LMG S-19264T (=DSM 44701T), isolated from a smear-ripened cheese.</title>
        <authorList>
            <consortium name="US DOE Joint Genome Institute (JGI-PGF)"/>
            <person name="Walter F."/>
            <person name="Albersmeier A."/>
            <person name="Kalinowski J."/>
            <person name="Ruckert C."/>
        </authorList>
    </citation>
    <scope>NUCLEOTIDE SEQUENCE</scope>
    <source>
        <strain evidence="5">JCM 12289</strain>
    </source>
</reference>
<dbReference type="PANTHER" id="PTHR40079">
    <property type="entry name" value="MANNAN ENDO-1,4-BETA-MANNOSIDASE E-RELATED"/>
    <property type="match status" value="1"/>
</dbReference>
<dbReference type="PROSITE" id="PS51764">
    <property type="entry name" value="GH26"/>
    <property type="match status" value="1"/>
</dbReference>
<dbReference type="InterPro" id="IPR000805">
    <property type="entry name" value="Glyco_hydro_26"/>
</dbReference>
<organism evidence="5 8">
    <name type="scientific">Halococcus dombrowskii</name>
    <dbReference type="NCBI Taxonomy" id="179637"/>
    <lineage>
        <taxon>Archaea</taxon>
        <taxon>Methanobacteriati</taxon>
        <taxon>Methanobacteriota</taxon>
        <taxon>Stenosarchaea group</taxon>
        <taxon>Halobacteria</taxon>
        <taxon>Halobacteriales</taxon>
        <taxon>Halococcaceae</taxon>
        <taxon>Halococcus</taxon>
    </lineage>
</organism>
<dbReference type="PANTHER" id="PTHR40079:SF4">
    <property type="entry name" value="GH26 DOMAIN-CONTAINING PROTEIN-RELATED"/>
    <property type="match status" value="1"/>
</dbReference>
<feature type="domain" description="GH26" evidence="4">
    <location>
        <begin position="1"/>
        <end position="306"/>
    </location>
</feature>
<dbReference type="EMBL" id="BAAADN010000022">
    <property type="protein sequence ID" value="GAA0459139.1"/>
    <property type="molecule type" value="Genomic_DNA"/>
</dbReference>
<reference evidence="5" key="3">
    <citation type="submission" date="2023-12" db="EMBL/GenBank/DDBJ databases">
        <authorList>
            <person name="Sun Q."/>
            <person name="Inoue M."/>
        </authorList>
    </citation>
    <scope>NUCLEOTIDE SEQUENCE</scope>
    <source>
        <strain evidence="5">JCM 12289</strain>
    </source>
</reference>
<evidence type="ECO:0000313" key="6">
    <source>
        <dbReference type="EMBL" id="UOO95728.1"/>
    </source>
</evidence>
<dbReference type="Proteomes" id="UP001500962">
    <property type="component" value="Unassembled WGS sequence"/>
</dbReference>
<comment type="similarity">
    <text evidence="1">Belongs to the glycosyl hydrolase 26 family.</text>
</comment>
<dbReference type="Pfam" id="PF02156">
    <property type="entry name" value="Glyco_hydro_26"/>
    <property type="match status" value="1"/>
</dbReference>
<dbReference type="GeneID" id="71760828"/>